<dbReference type="Proteomes" id="UP001214576">
    <property type="component" value="Unassembled WGS sequence"/>
</dbReference>
<reference evidence="1" key="1">
    <citation type="submission" date="2022-03" db="EMBL/GenBank/DDBJ databases">
        <title>Genomic analyses of argali, domestic sheep and their hybrids provide insights into chromosomal evolution, heterosis and genetic basis of agronomic traits.</title>
        <authorList>
            <person name="Li M."/>
        </authorList>
    </citation>
    <scope>NUCLEOTIDE SEQUENCE</scope>
    <source>
        <strain evidence="1">CAU-MHL-2022a</strain>
        <tissue evidence="1">Skin</tissue>
    </source>
</reference>
<comment type="caution">
    <text evidence="1">The sequence shown here is derived from an EMBL/GenBank/DDBJ whole genome shotgun (WGS) entry which is preliminary data.</text>
</comment>
<gene>
    <name evidence="1" type="ORF">MG293_002165</name>
</gene>
<dbReference type="AlphaFoldDB" id="A0AAD4YG86"/>
<proteinExistence type="predicted"/>
<sequence length="121" mass="13428">MAHCASGLPDPPHYSPYLTRSGSRLTPDVFWSGSSEMVVETGAGDPKGAAGSEKPFYILPPLRKCLRSLLLINKEWLAEGQRRKTPYHGEMLTSPSLSAGGMHELTLLYEPDFTVQRVFRH</sequence>
<name>A0AAD4YG86_OVIAM</name>
<accession>A0AAD4YG86</accession>
<dbReference type="EMBL" id="JAKZEL010000001">
    <property type="protein sequence ID" value="KAI4549835.1"/>
    <property type="molecule type" value="Genomic_DNA"/>
</dbReference>
<organism evidence="1 2">
    <name type="scientific">Ovis ammon polii</name>
    <dbReference type="NCBI Taxonomy" id="230172"/>
    <lineage>
        <taxon>Eukaryota</taxon>
        <taxon>Metazoa</taxon>
        <taxon>Chordata</taxon>
        <taxon>Craniata</taxon>
        <taxon>Vertebrata</taxon>
        <taxon>Euteleostomi</taxon>
        <taxon>Mammalia</taxon>
        <taxon>Eutheria</taxon>
        <taxon>Laurasiatheria</taxon>
        <taxon>Artiodactyla</taxon>
        <taxon>Ruminantia</taxon>
        <taxon>Pecora</taxon>
        <taxon>Bovidae</taxon>
        <taxon>Caprinae</taxon>
        <taxon>Ovis</taxon>
    </lineage>
</organism>
<evidence type="ECO:0000313" key="1">
    <source>
        <dbReference type="EMBL" id="KAI4549835.1"/>
    </source>
</evidence>
<protein>
    <submittedName>
        <fullName evidence="1">Uncharacterized protein</fullName>
    </submittedName>
</protein>
<evidence type="ECO:0000313" key="2">
    <source>
        <dbReference type="Proteomes" id="UP001214576"/>
    </source>
</evidence>
<keyword evidence="2" id="KW-1185">Reference proteome</keyword>